<sequence>MERRCGANAKLPETKQNCLCFHRRCSLNTTGSLKFMGPFTWSKPLFIPSYQHPLGGEIQPTFR</sequence>
<organism evidence="1 2">
    <name type="scientific">Helianthus annuus</name>
    <name type="common">Common sunflower</name>
    <dbReference type="NCBI Taxonomy" id="4232"/>
    <lineage>
        <taxon>Eukaryota</taxon>
        <taxon>Viridiplantae</taxon>
        <taxon>Streptophyta</taxon>
        <taxon>Embryophyta</taxon>
        <taxon>Tracheophyta</taxon>
        <taxon>Spermatophyta</taxon>
        <taxon>Magnoliopsida</taxon>
        <taxon>eudicotyledons</taxon>
        <taxon>Gunneridae</taxon>
        <taxon>Pentapetalae</taxon>
        <taxon>asterids</taxon>
        <taxon>campanulids</taxon>
        <taxon>Asterales</taxon>
        <taxon>Asteraceae</taxon>
        <taxon>Asteroideae</taxon>
        <taxon>Heliantheae alliance</taxon>
        <taxon>Heliantheae</taxon>
        <taxon>Helianthus</taxon>
    </lineage>
</organism>
<evidence type="ECO:0000313" key="1">
    <source>
        <dbReference type="EMBL" id="KAF5764323.1"/>
    </source>
</evidence>
<dbReference type="Proteomes" id="UP000215914">
    <property type="component" value="Unassembled WGS sequence"/>
</dbReference>
<comment type="caution">
    <text evidence="1">The sequence shown here is derived from an EMBL/GenBank/DDBJ whole genome shotgun (WGS) entry which is preliminary data.</text>
</comment>
<dbReference type="AlphaFoldDB" id="A0A9K3H340"/>
<gene>
    <name evidence="1" type="ORF">HanXRQr2_Chr15g0690731</name>
</gene>
<accession>A0A9K3H340</accession>
<dbReference type="Gramene" id="mRNA:HanXRQr2_Chr15g0690731">
    <property type="protein sequence ID" value="CDS:HanXRQr2_Chr15g0690731.1"/>
    <property type="gene ID" value="HanXRQr2_Chr15g0690731"/>
</dbReference>
<proteinExistence type="predicted"/>
<dbReference type="EMBL" id="MNCJ02000330">
    <property type="protein sequence ID" value="KAF5764323.1"/>
    <property type="molecule type" value="Genomic_DNA"/>
</dbReference>
<reference evidence="1" key="2">
    <citation type="submission" date="2020-06" db="EMBL/GenBank/DDBJ databases">
        <title>Helianthus annuus Genome sequencing and assembly Release 2.</title>
        <authorList>
            <person name="Gouzy J."/>
            <person name="Langlade N."/>
            <person name="Munos S."/>
        </authorList>
    </citation>
    <scope>NUCLEOTIDE SEQUENCE</scope>
    <source>
        <tissue evidence="1">Leaves</tissue>
    </source>
</reference>
<name>A0A9K3H340_HELAN</name>
<evidence type="ECO:0000313" key="2">
    <source>
        <dbReference type="Proteomes" id="UP000215914"/>
    </source>
</evidence>
<protein>
    <submittedName>
        <fullName evidence="1">Uncharacterized protein</fullName>
    </submittedName>
</protein>
<keyword evidence="2" id="KW-1185">Reference proteome</keyword>
<reference evidence="1" key="1">
    <citation type="journal article" date="2017" name="Nature">
        <title>The sunflower genome provides insights into oil metabolism, flowering and Asterid evolution.</title>
        <authorList>
            <person name="Badouin H."/>
            <person name="Gouzy J."/>
            <person name="Grassa C.J."/>
            <person name="Murat F."/>
            <person name="Staton S.E."/>
            <person name="Cottret L."/>
            <person name="Lelandais-Briere C."/>
            <person name="Owens G.L."/>
            <person name="Carrere S."/>
            <person name="Mayjonade B."/>
            <person name="Legrand L."/>
            <person name="Gill N."/>
            <person name="Kane N.C."/>
            <person name="Bowers J.E."/>
            <person name="Hubner S."/>
            <person name="Bellec A."/>
            <person name="Berard A."/>
            <person name="Berges H."/>
            <person name="Blanchet N."/>
            <person name="Boniface M.C."/>
            <person name="Brunel D."/>
            <person name="Catrice O."/>
            <person name="Chaidir N."/>
            <person name="Claudel C."/>
            <person name="Donnadieu C."/>
            <person name="Faraut T."/>
            <person name="Fievet G."/>
            <person name="Helmstetter N."/>
            <person name="King M."/>
            <person name="Knapp S.J."/>
            <person name="Lai Z."/>
            <person name="Le Paslier M.C."/>
            <person name="Lippi Y."/>
            <person name="Lorenzon L."/>
            <person name="Mandel J.R."/>
            <person name="Marage G."/>
            <person name="Marchand G."/>
            <person name="Marquand E."/>
            <person name="Bret-Mestries E."/>
            <person name="Morien E."/>
            <person name="Nambeesan S."/>
            <person name="Nguyen T."/>
            <person name="Pegot-Espagnet P."/>
            <person name="Pouilly N."/>
            <person name="Raftis F."/>
            <person name="Sallet E."/>
            <person name="Schiex T."/>
            <person name="Thomas J."/>
            <person name="Vandecasteele C."/>
            <person name="Vares D."/>
            <person name="Vear F."/>
            <person name="Vautrin S."/>
            <person name="Crespi M."/>
            <person name="Mangin B."/>
            <person name="Burke J.M."/>
            <person name="Salse J."/>
            <person name="Munos S."/>
            <person name="Vincourt P."/>
            <person name="Rieseberg L.H."/>
            <person name="Langlade N.B."/>
        </authorList>
    </citation>
    <scope>NUCLEOTIDE SEQUENCE</scope>
    <source>
        <tissue evidence="1">Leaves</tissue>
    </source>
</reference>